<name>A0ABN6QNW4_9BACT</name>
<dbReference type="Proteomes" id="UP001062263">
    <property type="component" value="Chromosome"/>
</dbReference>
<keyword evidence="2" id="KW-1185">Reference proteome</keyword>
<evidence type="ECO:0000313" key="2">
    <source>
        <dbReference type="Proteomes" id="UP001062263"/>
    </source>
</evidence>
<proteinExistence type="predicted"/>
<dbReference type="EMBL" id="AP025943">
    <property type="protein sequence ID" value="BDL44843.1"/>
    <property type="molecule type" value="Genomic_DNA"/>
</dbReference>
<sequence>MAFISFHAKGQQVYEGKTTLEQTLAPVEVVNDLSQLADKLKQCCAGELKIPNTTKVTDPKSPFTIPYNGKISLKDFKDERITQPTTVAWLSLVSDDGCDIAYTTGDGEKTDWLKEHGKGHDISKGRRDCPHILKAGSYNFQIKYSQTYYNPKPGTSDLDGISLVVSPIVVDVCIGEKTIPYRKSHLFLEKKTELRLAINKVYLAKGPSENSGDVSIKWEAQTYSKCPQRFNGVILARNHTFQPNNGAWKPIGKGPCITYTPTEAELIRVTIGDKIFYYEGVPNRLGEIYWAIRPCQGLPIANHHFLLFIPDDPEKFNLPNPGLANCTAIPRMKIITIGGDAGDEIKYRKRTKINFVLGAVVYTKIIEPLSKPYKKAGVLDKYDECLTDMSYHKNDQADVLAVENWYKNQHKQNFTNFTDFQINKNNAYFQKVLHFSQAYDEKERYKTLPCNYPNITPTSQDYGSNCASLVSSILRYTGATLEQIIQAANTNGIDVGERRLIPINHFNQ</sequence>
<reference evidence="1" key="1">
    <citation type="submission" date="2022-06" db="EMBL/GenBank/DDBJ databases">
        <title>Akkermansia biwalacus sp. nov., an anaerobic mucin-degrading bacterium isolated from human intestine.</title>
        <authorList>
            <person name="Kobayashi Y."/>
            <person name="Inoue S."/>
            <person name="Kawahara T."/>
            <person name="Kohda N."/>
        </authorList>
    </citation>
    <scope>NUCLEOTIDE SEQUENCE</scope>
    <source>
        <strain evidence="1">WON2089</strain>
    </source>
</reference>
<organism evidence="1 2">
    <name type="scientific">Akkermansia biwaensis</name>
    <dbReference type="NCBI Taxonomy" id="2946555"/>
    <lineage>
        <taxon>Bacteria</taxon>
        <taxon>Pseudomonadati</taxon>
        <taxon>Verrucomicrobiota</taxon>
        <taxon>Verrucomicrobiia</taxon>
        <taxon>Verrucomicrobiales</taxon>
        <taxon>Akkermansiaceae</taxon>
        <taxon>Akkermansia</taxon>
    </lineage>
</organism>
<gene>
    <name evidence="1" type="ORF">Abiwalacus_24170</name>
</gene>
<protein>
    <submittedName>
        <fullName evidence="1">Uncharacterized protein</fullName>
    </submittedName>
</protein>
<accession>A0ABN6QNW4</accession>
<evidence type="ECO:0000313" key="1">
    <source>
        <dbReference type="EMBL" id="BDL44843.1"/>
    </source>
</evidence>